<evidence type="ECO:0000256" key="2">
    <source>
        <dbReference type="SAM" id="MobiDB-lite"/>
    </source>
</evidence>
<evidence type="ECO:0000256" key="1">
    <source>
        <dbReference type="SAM" id="Coils"/>
    </source>
</evidence>
<dbReference type="AlphaFoldDB" id="A0A9N9NM39"/>
<keyword evidence="4" id="KW-1185">Reference proteome</keyword>
<name>A0A9N9NM39_9GLOM</name>
<protein>
    <submittedName>
        <fullName evidence="3">15566_t:CDS:1</fullName>
    </submittedName>
</protein>
<accession>A0A9N9NM39</accession>
<dbReference type="OrthoDB" id="2408369at2759"/>
<reference evidence="3" key="1">
    <citation type="submission" date="2021-06" db="EMBL/GenBank/DDBJ databases">
        <authorList>
            <person name="Kallberg Y."/>
            <person name="Tangrot J."/>
            <person name="Rosling A."/>
        </authorList>
    </citation>
    <scope>NUCLEOTIDE SEQUENCE</scope>
    <source>
        <strain evidence="3">FL966</strain>
    </source>
</reference>
<organism evidence="3 4">
    <name type="scientific">Cetraspora pellucida</name>
    <dbReference type="NCBI Taxonomy" id="1433469"/>
    <lineage>
        <taxon>Eukaryota</taxon>
        <taxon>Fungi</taxon>
        <taxon>Fungi incertae sedis</taxon>
        <taxon>Mucoromycota</taxon>
        <taxon>Glomeromycotina</taxon>
        <taxon>Glomeromycetes</taxon>
        <taxon>Diversisporales</taxon>
        <taxon>Gigasporaceae</taxon>
        <taxon>Cetraspora</taxon>
    </lineage>
</organism>
<proteinExistence type="predicted"/>
<dbReference type="EMBL" id="CAJVQA010016492">
    <property type="protein sequence ID" value="CAG8743400.1"/>
    <property type="molecule type" value="Genomic_DNA"/>
</dbReference>
<sequence>MDPDISDVEKFQNDLVNPEYEQELSDTDTEQFDEFLNEDDEFPEIACFTSRFQIKNIIHSSMPVEYPSTSPEGIATIFHVEDWTDPSHTWKNIQYSMGGGGVHLIKSSPYFGNIPISKVERDCMGIKVCHFTDPSLINIEHNEVDVESPLWKKITENQDSQLSQNVFQWFIGCSKYNISDQWHRYVKIDYESVDIALLRDLFLRKAEIQEQLPYCTTLLHRSSKRKKCDYIHNLSTGDINRGEIVQKLCPVKFYKFTPKDLKGCPFITLVCVGIHNHLPPSPKKIPADIKANLQILINQAINNLIKAFFKSEALSDIHQSLNSVDKLRILVAKAYKNLHPYGQGILGIFYAVKNNHQELKNYIQRIVMSFCRIYTNVSSANDYKNLFSTLFNVIQELTNKTLCIYHIHGKGWECILGDLDSGNLYNKHFSKEIYNLAKSIINAPSQELVKSILNEIENSNEPEHHIWRKYGNNTNMAESAHALINKEGKQLKLIGKRYDERLLKIKDTHDNSDKIVVEIKSNTDEASEIRMDNMSTSIELQKRKMALLERQLKLRKETAEVEALKLQNQQLKINLGLV</sequence>
<keyword evidence="1" id="KW-0175">Coiled coil</keyword>
<comment type="caution">
    <text evidence="3">The sequence shown here is derived from an EMBL/GenBank/DDBJ whole genome shotgun (WGS) entry which is preliminary data.</text>
</comment>
<dbReference type="Proteomes" id="UP000789759">
    <property type="component" value="Unassembled WGS sequence"/>
</dbReference>
<gene>
    <name evidence="3" type="ORF">CPELLU_LOCUS14217</name>
</gene>
<evidence type="ECO:0000313" key="3">
    <source>
        <dbReference type="EMBL" id="CAG8743400.1"/>
    </source>
</evidence>
<evidence type="ECO:0000313" key="4">
    <source>
        <dbReference type="Proteomes" id="UP000789759"/>
    </source>
</evidence>
<feature type="region of interest" description="Disordered" evidence="2">
    <location>
        <begin position="1"/>
        <end position="24"/>
    </location>
</feature>
<feature type="coiled-coil region" evidence="1">
    <location>
        <begin position="531"/>
        <end position="574"/>
    </location>
</feature>